<gene>
    <name evidence="1" type="ORF">LI90_1239</name>
</gene>
<dbReference type="PATRIC" id="fig|1469144.10.peg.1371"/>
<proteinExistence type="predicted"/>
<dbReference type="Proteomes" id="UP000070188">
    <property type="component" value="Unassembled WGS sequence"/>
</dbReference>
<protein>
    <submittedName>
        <fullName evidence="1">Uncharacterized protein</fullName>
    </submittedName>
</protein>
<keyword evidence="2" id="KW-1185">Reference proteome</keyword>
<comment type="caution">
    <text evidence="1">The sequence shown here is derived from an EMBL/GenBank/DDBJ whole genome shotgun (WGS) entry which is preliminary data.</text>
</comment>
<dbReference type="EMBL" id="LAXD01000001">
    <property type="protein sequence ID" value="KWW99603.1"/>
    <property type="molecule type" value="Genomic_DNA"/>
</dbReference>
<dbReference type="AlphaFoldDB" id="A0A132MP91"/>
<name>A0A132MP91_9ACTN</name>
<accession>A0A132MP91</accession>
<evidence type="ECO:0000313" key="1">
    <source>
        <dbReference type="EMBL" id="KWW99603.1"/>
    </source>
</evidence>
<evidence type="ECO:0000313" key="2">
    <source>
        <dbReference type="Proteomes" id="UP000070188"/>
    </source>
</evidence>
<reference evidence="2" key="1">
    <citation type="submission" date="2015-04" db="EMBL/GenBank/DDBJ databases">
        <title>Physiological reanalysis, assessment of diazotrophy, and genome sequences of multiple isolates of Streptomyces thermoautotrophicus.</title>
        <authorList>
            <person name="MacKellar D.C."/>
            <person name="Lieber L."/>
            <person name="Norman J."/>
            <person name="Bolger A."/>
            <person name="Tobin C."/>
            <person name="Murray J.W."/>
            <person name="Chang R."/>
            <person name="Ford T."/>
            <person name="Nguyen P.Q."/>
            <person name="Woodward J."/>
            <person name="Permingeat H."/>
            <person name="Joshi N.S."/>
            <person name="Silver P.A."/>
            <person name="Usadel B."/>
            <person name="Rutherford A.W."/>
            <person name="Friesen M."/>
            <person name="Prell J."/>
        </authorList>
    </citation>
    <scope>NUCLEOTIDE SEQUENCE [LARGE SCALE GENOMIC DNA]</scope>
    <source>
        <strain evidence="2">H1</strain>
    </source>
</reference>
<organism evidence="1 2">
    <name type="scientific">Carbonactinospora thermoautotrophica</name>
    <dbReference type="NCBI Taxonomy" id="1469144"/>
    <lineage>
        <taxon>Bacteria</taxon>
        <taxon>Bacillati</taxon>
        <taxon>Actinomycetota</taxon>
        <taxon>Actinomycetes</taxon>
        <taxon>Kitasatosporales</taxon>
        <taxon>Carbonactinosporaceae</taxon>
        <taxon>Carbonactinospora</taxon>
    </lineage>
</organism>
<sequence>MITPGWLALALVEDPNRVLLPHARHVGTPATQKHVIR</sequence>